<gene>
    <name evidence="2" type="ORF">OXD698_LOCUS52229</name>
</gene>
<feature type="non-terminal residue" evidence="2">
    <location>
        <position position="1"/>
    </location>
</feature>
<reference evidence="2" key="1">
    <citation type="submission" date="2021-02" db="EMBL/GenBank/DDBJ databases">
        <authorList>
            <person name="Nowell W R."/>
        </authorList>
    </citation>
    <scope>NUCLEOTIDE SEQUENCE</scope>
</reference>
<dbReference type="PANTHER" id="PTHR10133:SF62">
    <property type="entry name" value="DNA POLYMERASE THETA"/>
    <property type="match status" value="1"/>
</dbReference>
<dbReference type="GO" id="GO:0003887">
    <property type="term" value="F:DNA-directed DNA polymerase activity"/>
    <property type="evidence" value="ECO:0007669"/>
    <property type="project" value="InterPro"/>
</dbReference>
<evidence type="ECO:0000313" key="2">
    <source>
        <dbReference type="EMBL" id="CAF4414252.1"/>
    </source>
</evidence>
<dbReference type="SUPFAM" id="SSF56672">
    <property type="entry name" value="DNA/RNA polymerases"/>
    <property type="match status" value="1"/>
</dbReference>
<sequence length="117" mass="14052">MSKNNLWNYYITIEMPALNTMLQMLLNGILINREELSNIREDLLTLMNQLELQAYRIVRRRFKINRQKDLIKILYDELHLPIQRTPHGRVCLKKSYLNILADKHPLPKLIIEYRPVP</sequence>
<feature type="domain" description="DNA-directed DNA polymerase family A palm" evidence="1">
    <location>
        <begin position="34"/>
        <end position="115"/>
    </location>
</feature>
<dbReference type="InterPro" id="IPR001098">
    <property type="entry name" value="DNA-dir_DNA_pol_A_palm_dom"/>
</dbReference>
<dbReference type="GO" id="GO:0006302">
    <property type="term" value="P:double-strand break repair"/>
    <property type="evidence" value="ECO:0007669"/>
    <property type="project" value="TreeGrafter"/>
</dbReference>
<name>A0A820Q2Z8_9BILA</name>
<organism evidence="2 3">
    <name type="scientific">Adineta steineri</name>
    <dbReference type="NCBI Taxonomy" id="433720"/>
    <lineage>
        <taxon>Eukaryota</taxon>
        <taxon>Metazoa</taxon>
        <taxon>Spiralia</taxon>
        <taxon>Gnathifera</taxon>
        <taxon>Rotifera</taxon>
        <taxon>Eurotatoria</taxon>
        <taxon>Bdelloidea</taxon>
        <taxon>Adinetida</taxon>
        <taxon>Adinetidae</taxon>
        <taxon>Adineta</taxon>
    </lineage>
</organism>
<comment type="caution">
    <text evidence="2">The sequence shown here is derived from an EMBL/GenBank/DDBJ whole genome shotgun (WGS) entry which is preliminary data.</text>
</comment>
<dbReference type="Gene3D" id="1.20.1060.10">
    <property type="entry name" value="Taq DNA Polymerase, Chain T, domain 4"/>
    <property type="match status" value="1"/>
</dbReference>
<dbReference type="AlphaFoldDB" id="A0A820Q2Z8"/>
<dbReference type="GO" id="GO:0006261">
    <property type="term" value="P:DNA-templated DNA replication"/>
    <property type="evidence" value="ECO:0007669"/>
    <property type="project" value="InterPro"/>
</dbReference>
<protein>
    <recommendedName>
        <fullName evidence="1">DNA-directed DNA polymerase family A palm domain-containing protein</fullName>
    </recommendedName>
</protein>
<proteinExistence type="predicted"/>
<dbReference type="InterPro" id="IPR043502">
    <property type="entry name" value="DNA/RNA_pol_sf"/>
</dbReference>
<dbReference type="Proteomes" id="UP000663844">
    <property type="component" value="Unassembled WGS sequence"/>
</dbReference>
<dbReference type="PANTHER" id="PTHR10133">
    <property type="entry name" value="DNA POLYMERASE I"/>
    <property type="match status" value="1"/>
</dbReference>
<evidence type="ECO:0000259" key="1">
    <source>
        <dbReference type="Pfam" id="PF00476"/>
    </source>
</evidence>
<dbReference type="Pfam" id="PF00476">
    <property type="entry name" value="DNA_pol_A"/>
    <property type="match status" value="1"/>
</dbReference>
<dbReference type="EMBL" id="CAJOAZ010028044">
    <property type="protein sequence ID" value="CAF4414252.1"/>
    <property type="molecule type" value="Genomic_DNA"/>
</dbReference>
<dbReference type="GO" id="GO:0003677">
    <property type="term" value="F:DNA binding"/>
    <property type="evidence" value="ECO:0007669"/>
    <property type="project" value="InterPro"/>
</dbReference>
<accession>A0A820Q2Z8</accession>
<dbReference type="InterPro" id="IPR002298">
    <property type="entry name" value="DNA_polymerase_A"/>
</dbReference>
<evidence type="ECO:0000313" key="3">
    <source>
        <dbReference type="Proteomes" id="UP000663844"/>
    </source>
</evidence>